<proteinExistence type="predicted"/>
<evidence type="ECO:0000313" key="2">
    <source>
        <dbReference type="EMBL" id="MCS0605429.1"/>
    </source>
</evidence>
<dbReference type="Proteomes" id="UP001205612">
    <property type="component" value="Unassembled WGS sequence"/>
</dbReference>
<name>A0ABT2BA91_9ACTN</name>
<dbReference type="EMBL" id="JANUGP010000032">
    <property type="protein sequence ID" value="MCS0605429.1"/>
    <property type="molecule type" value="Genomic_DNA"/>
</dbReference>
<protein>
    <submittedName>
        <fullName evidence="2">Uncharacterized protein</fullName>
    </submittedName>
</protein>
<comment type="caution">
    <text evidence="2">The sequence shown here is derived from an EMBL/GenBank/DDBJ whole genome shotgun (WGS) entry which is preliminary data.</text>
</comment>
<evidence type="ECO:0000313" key="3">
    <source>
        <dbReference type="Proteomes" id="UP001205612"/>
    </source>
</evidence>
<feature type="region of interest" description="Disordered" evidence="1">
    <location>
        <begin position="1"/>
        <end position="30"/>
    </location>
</feature>
<sequence>MSDVTAQSGRKPVPPHAETGWAQARRPRNRGVRTCLPALLDRASAHGRDGEEPDTIVRGED</sequence>
<evidence type="ECO:0000256" key="1">
    <source>
        <dbReference type="SAM" id="MobiDB-lite"/>
    </source>
</evidence>
<reference evidence="2 3" key="1">
    <citation type="submission" date="2022-08" db="EMBL/GenBank/DDBJ databases">
        <authorList>
            <person name="Somphong A."/>
            <person name="Phongsopitanun W."/>
        </authorList>
    </citation>
    <scope>NUCLEOTIDE SEQUENCE [LARGE SCALE GENOMIC DNA]</scope>
    <source>
        <strain evidence="2 3">LP11</strain>
    </source>
</reference>
<organism evidence="2 3">
    <name type="scientific">Streptomyces pyxinicus</name>
    <dbReference type="NCBI Taxonomy" id="2970331"/>
    <lineage>
        <taxon>Bacteria</taxon>
        <taxon>Bacillati</taxon>
        <taxon>Actinomycetota</taxon>
        <taxon>Actinomycetes</taxon>
        <taxon>Kitasatosporales</taxon>
        <taxon>Streptomycetaceae</taxon>
        <taxon>Streptomyces</taxon>
    </lineage>
</organism>
<accession>A0ABT2BA91</accession>
<keyword evidence="3" id="KW-1185">Reference proteome</keyword>
<gene>
    <name evidence="2" type="ORF">NX794_30125</name>
</gene>
<dbReference type="RefSeq" id="WP_258782565.1">
    <property type="nucleotide sequence ID" value="NZ_JANUGP010000032.1"/>
</dbReference>